<reference evidence="3 4" key="1">
    <citation type="submission" date="2024-09" db="EMBL/GenBank/DDBJ databases">
        <authorList>
            <person name="Sun Q."/>
            <person name="Mori K."/>
        </authorList>
    </citation>
    <scope>NUCLEOTIDE SEQUENCE [LARGE SCALE GENOMIC DNA]</scope>
    <source>
        <strain evidence="3 4">TBRC 2205</strain>
    </source>
</reference>
<evidence type="ECO:0000313" key="4">
    <source>
        <dbReference type="Proteomes" id="UP001589894"/>
    </source>
</evidence>
<dbReference type="SUPFAM" id="SSF50800">
    <property type="entry name" value="PK beta-barrel domain-like"/>
    <property type="match status" value="1"/>
</dbReference>
<protein>
    <submittedName>
        <fullName evidence="3">MOSC domain-containing protein</fullName>
    </submittedName>
</protein>
<evidence type="ECO:0000313" key="3">
    <source>
        <dbReference type="EMBL" id="MFC0566546.1"/>
    </source>
</evidence>
<organism evidence="3 4">
    <name type="scientific">Plantactinospora siamensis</name>
    <dbReference type="NCBI Taxonomy" id="555372"/>
    <lineage>
        <taxon>Bacteria</taxon>
        <taxon>Bacillati</taxon>
        <taxon>Actinomycetota</taxon>
        <taxon>Actinomycetes</taxon>
        <taxon>Micromonosporales</taxon>
        <taxon>Micromonosporaceae</taxon>
        <taxon>Plantactinospora</taxon>
    </lineage>
</organism>
<dbReference type="InterPro" id="IPR005302">
    <property type="entry name" value="MoCF_Sase_C"/>
</dbReference>
<evidence type="ECO:0000256" key="1">
    <source>
        <dbReference type="SAM" id="MobiDB-lite"/>
    </source>
</evidence>
<dbReference type="PANTHER" id="PTHR30212:SF2">
    <property type="entry name" value="PROTEIN YIIM"/>
    <property type="match status" value="1"/>
</dbReference>
<feature type="domain" description="MOSC" evidence="2">
    <location>
        <begin position="44"/>
        <end position="190"/>
    </location>
</feature>
<evidence type="ECO:0000259" key="2">
    <source>
        <dbReference type="PROSITE" id="PS51340"/>
    </source>
</evidence>
<feature type="region of interest" description="Disordered" evidence="1">
    <location>
        <begin position="59"/>
        <end position="78"/>
    </location>
</feature>
<gene>
    <name evidence="3" type="ORF">ACFFHU_20700</name>
</gene>
<dbReference type="Pfam" id="PF03473">
    <property type="entry name" value="MOSC"/>
    <property type="match status" value="1"/>
</dbReference>
<dbReference type="PANTHER" id="PTHR30212">
    <property type="entry name" value="PROTEIN YIIM"/>
    <property type="match status" value="1"/>
</dbReference>
<dbReference type="Proteomes" id="UP001589894">
    <property type="component" value="Unassembled WGS sequence"/>
</dbReference>
<dbReference type="Gene3D" id="2.40.33.20">
    <property type="entry name" value="PK beta-barrel domain-like"/>
    <property type="match status" value="1"/>
</dbReference>
<name>A0ABV6P0J7_9ACTN</name>
<keyword evidence="4" id="KW-1185">Reference proteome</keyword>
<dbReference type="RefSeq" id="WP_377341330.1">
    <property type="nucleotide sequence ID" value="NZ_JBHLUE010000017.1"/>
</dbReference>
<sequence>MANSSTVRHRTLDEIMAGLPLVRCSPRGVGTLELAVRRPAVDAREVLARAELDPDAGLVGDTWRQRSSSRTADRSPHPDMQLNVINSRFIELIAGPDRDAWALAGDQLYLDLDLSVDALPAGSRLAIGDRAVIEVTDQPHTGCAKFAARFGRDAHKLVWTDEAKRLRLRGLNARVIVGATITPGDTVRQLPADGLR</sequence>
<accession>A0ABV6P0J7</accession>
<dbReference type="InterPro" id="IPR052353">
    <property type="entry name" value="Benzoxazolinone_Detox_Enz"/>
</dbReference>
<dbReference type="EMBL" id="JBHLUE010000017">
    <property type="protein sequence ID" value="MFC0566546.1"/>
    <property type="molecule type" value="Genomic_DNA"/>
</dbReference>
<proteinExistence type="predicted"/>
<dbReference type="PROSITE" id="PS51340">
    <property type="entry name" value="MOSC"/>
    <property type="match status" value="1"/>
</dbReference>
<dbReference type="InterPro" id="IPR011037">
    <property type="entry name" value="Pyrv_Knase-like_insert_dom_sf"/>
</dbReference>
<comment type="caution">
    <text evidence="3">The sequence shown here is derived from an EMBL/GenBank/DDBJ whole genome shotgun (WGS) entry which is preliminary data.</text>
</comment>